<comment type="catalytic activity">
    <reaction evidence="9 10 11">
        <text>adenosine(37) in tRNA + dimethylallyl diphosphate = N(6)-dimethylallyladenosine(37) in tRNA + diphosphate</text>
        <dbReference type="Rhea" id="RHEA:26482"/>
        <dbReference type="Rhea" id="RHEA-COMP:10162"/>
        <dbReference type="Rhea" id="RHEA-COMP:10375"/>
        <dbReference type="ChEBI" id="CHEBI:33019"/>
        <dbReference type="ChEBI" id="CHEBI:57623"/>
        <dbReference type="ChEBI" id="CHEBI:74411"/>
        <dbReference type="ChEBI" id="CHEBI:74415"/>
        <dbReference type="EC" id="2.5.1.75"/>
    </reaction>
</comment>
<evidence type="ECO:0000256" key="5">
    <source>
        <dbReference type="ARBA" id="ARBA00022694"/>
    </source>
</evidence>
<keyword evidence="6 10" id="KW-0547">Nucleotide-binding</keyword>
<dbReference type="NCBIfam" id="TIGR00174">
    <property type="entry name" value="miaA"/>
    <property type="match status" value="1"/>
</dbReference>
<dbReference type="PANTHER" id="PTHR11088">
    <property type="entry name" value="TRNA DIMETHYLALLYLTRANSFERASE"/>
    <property type="match status" value="1"/>
</dbReference>
<dbReference type="STRING" id="356660.SAMN05444336_105108"/>
<dbReference type="InterPro" id="IPR027417">
    <property type="entry name" value="P-loop_NTPase"/>
</dbReference>
<evidence type="ECO:0000256" key="4">
    <source>
        <dbReference type="ARBA" id="ARBA00022679"/>
    </source>
</evidence>
<feature type="site" description="Interaction with substrate tRNA" evidence="10">
    <location>
        <position position="112"/>
    </location>
</feature>
<feature type="site" description="Interaction with substrate tRNA" evidence="10">
    <location>
        <position position="134"/>
    </location>
</feature>
<comment type="subunit">
    <text evidence="10">Monomer.</text>
</comment>
<gene>
    <name evidence="10" type="primary">miaA</name>
    <name evidence="14" type="ORF">SAMN05444336_105108</name>
</gene>
<protein>
    <recommendedName>
        <fullName evidence="10">tRNA dimethylallyltransferase</fullName>
        <ecNumber evidence="10">2.5.1.75</ecNumber>
    </recommendedName>
    <alternativeName>
        <fullName evidence="10">Dimethylallyl diphosphate:tRNA dimethylallyltransferase</fullName>
        <shortName evidence="10">DMAPP:tRNA dimethylallyltransferase</shortName>
        <shortName evidence="10">DMATase</shortName>
    </alternativeName>
    <alternativeName>
        <fullName evidence="10">Isopentenyl-diphosphate:tRNA isopentenyltransferase</fullName>
        <shortName evidence="10">IPP transferase</shortName>
        <shortName evidence="10">IPPT</shortName>
        <shortName evidence="10">IPTase</shortName>
    </alternativeName>
</protein>
<organism evidence="14 15">
    <name type="scientific">Albimonas donghaensis</name>
    <dbReference type="NCBI Taxonomy" id="356660"/>
    <lineage>
        <taxon>Bacteria</taxon>
        <taxon>Pseudomonadati</taxon>
        <taxon>Pseudomonadota</taxon>
        <taxon>Alphaproteobacteria</taxon>
        <taxon>Rhodobacterales</taxon>
        <taxon>Paracoccaceae</taxon>
        <taxon>Albimonas</taxon>
    </lineage>
</organism>
<evidence type="ECO:0000256" key="11">
    <source>
        <dbReference type="RuleBase" id="RU003783"/>
    </source>
</evidence>
<feature type="binding site" evidence="10">
    <location>
        <begin position="23"/>
        <end position="28"/>
    </location>
    <ligand>
        <name>substrate</name>
    </ligand>
</feature>
<evidence type="ECO:0000256" key="3">
    <source>
        <dbReference type="ARBA" id="ARBA00005842"/>
    </source>
</evidence>
<dbReference type="PANTHER" id="PTHR11088:SF60">
    <property type="entry name" value="TRNA DIMETHYLALLYLTRANSFERASE"/>
    <property type="match status" value="1"/>
</dbReference>
<keyword evidence="15" id="KW-1185">Reference proteome</keyword>
<evidence type="ECO:0000313" key="15">
    <source>
        <dbReference type="Proteomes" id="UP000199118"/>
    </source>
</evidence>
<keyword evidence="5 10" id="KW-0819">tRNA processing</keyword>
<dbReference type="Pfam" id="PF01715">
    <property type="entry name" value="IPPT"/>
    <property type="match status" value="1"/>
</dbReference>
<evidence type="ECO:0000256" key="9">
    <source>
        <dbReference type="ARBA" id="ARBA00049563"/>
    </source>
</evidence>
<comment type="similarity">
    <text evidence="3 10 13">Belongs to the IPP transferase family.</text>
</comment>
<dbReference type="Proteomes" id="UP000199118">
    <property type="component" value="Unassembled WGS sequence"/>
</dbReference>
<dbReference type="GO" id="GO:0052381">
    <property type="term" value="F:tRNA dimethylallyltransferase activity"/>
    <property type="evidence" value="ECO:0007669"/>
    <property type="project" value="UniProtKB-UniRule"/>
</dbReference>
<evidence type="ECO:0000256" key="10">
    <source>
        <dbReference type="HAMAP-Rule" id="MF_00185"/>
    </source>
</evidence>
<evidence type="ECO:0000256" key="6">
    <source>
        <dbReference type="ARBA" id="ARBA00022741"/>
    </source>
</evidence>
<sequence length="313" mass="33259">MSASAAPSPSPDDRRPILICGPTASGKSGLALALAERLNGVVVNADALQVYDGWRVLTARPPAGDEARAPHRLYGHVPPSEPYSTGRWLAEAGDEIAAARASGRVPILVGGTGLYFTALTEGLADIPPTPPAIRAAAEAELARLGLPAFAEALRARDPETHARLDLANPRRVLRAWEALETTGRPLARLQAETPPPVLALTDARAIRLMPERETLYAGIDARFAAMLEEGALDEARAAMDWEAPASTAMQALGAAELIAHLRGEMSLDEARELAARATRRYAKRQLSWARNRLGAWPAAATPAEAFRALTGEA</sequence>
<accession>A0A1H3BP78</accession>
<keyword evidence="4 10" id="KW-0808">Transferase</keyword>
<dbReference type="OrthoDB" id="9776390at2"/>
<dbReference type="AlphaFoldDB" id="A0A1H3BP78"/>
<dbReference type="Gene3D" id="1.10.20.140">
    <property type="match status" value="1"/>
</dbReference>
<comment type="cofactor">
    <cofactor evidence="1 10">
        <name>Mg(2+)</name>
        <dbReference type="ChEBI" id="CHEBI:18420"/>
    </cofactor>
</comment>
<dbReference type="SUPFAM" id="SSF52540">
    <property type="entry name" value="P-loop containing nucleoside triphosphate hydrolases"/>
    <property type="match status" value="1"/>
</dbReference>
<evidence type="ECO:0000313" key="14">
    <source>
        <dbReference type="EMBL" id="SDX43790.1"/>
    </source>
</evidence>
<evidence type="ECO:0000256" key="7">
    <source>
        <dbReference type="ARBA" id="ARBA00022840"/>
    </source>
</evidence>
<dbReference type="EC" id="2.5.1.75" evidence="10"/>
<dbReference type="RefSeq" id="WP_092683126.1">
    <property type="nucleotide sequence ID" value="NZ_FNMZ01000005.1"/>
</dbReference>
<proteinExistence type="inferred from homology"/>
<evidence type="ECO:0000256" key="8">
    <source>
        <dbReference type="ARBA" id="ARBA00022842"/>
    </source>
</evidence>
<keyword evidence="8 10" id="KW-0460">Magnesium</keyword>
<dbReference type="HAMAP" id="MF_00185">
    <property type="entry name" value="IPP_trans"/>
    <property type="match status" value="1"/>
</dbReference>
<dbReference type="InterPro" id="IPR039657">
    <property type="entry name" value="Dimethylallyltransferase"/>
</dbReference>
<comment type="caution">
    <text evidence="10">Lacks conserved residue(s) required for the propagation of feature annotation.</text>
</comment>
<comment type="function">
    <text evidence="2 10 12">Catalyzes the transfer of a dimethylallyl group onto the adenine at position 37 in tRNAs that read codons beginning with uridine, leading to the formation of N6-(dimethylallyl)adenosine (i(6)A).</text>
</comment>
<name>A0A1H3BP78_9RHOB</name>
<evidence type="ECO:0000256" key="12">
    <source>
        <dbReference type="RuleBase" id="RU003784"/>
    </source>
</evidence>
<feature type="binding site" evidence="10">
    <location>
        <begin position="21"/>
        <end position="28"/>
    </location>
    <ligand>
        <name>ATP</name>
        <dbReference type="ChEBI" id="CHEBI:30616"/>
    </ligand>
</feature>
<evidence type="ECO:0000256" key="2">
    <source>
        <dbReference type="ARBA" id="ARBA00003213"/>
    </source>
</evidence>
<reference evidence="14 15" key="1">
    <citation type="submission" date="2016-10" db="EMBL/GenBank/DDBJ databases">
        <authorList>
            <person name="de Groot N.N."/>
        </authorList>
    </citation>
    <scope>NUCLEOTIDE SEQUENCE [LARGE SCALE GENOMIC DNA]</scope>
    <source>
        <strain evidence="14 15">DSM 17890</strain>
    </source>
</reference>
<dbReference type="Gene3D" id="3.40.50.300">
    <property type="entry name" value="P-loop containing nucleotide triphosphate hydrolases"/>
    <property type="match status" value="1"/>
</dbReference>
<dbReference type="EMBL" id="FNMZ01000005">
    <property type="protein sequence ID" value="SDX43790.1"/>
    <property type="molecule type" value="Genomic_DNA"/>
</dbReference>
<dbReference type="GO" id="GO:0005524">
    <property type="term" value="F:ATP binding"/>
    <property type="evidence" value="ECO:0007669"/>
    <property type="project" value="UniProtKB-UniRule"/>
</dbReference>
<evidence type="ECO:0000256" key="13">
    <source>
        <dbReference type="RuleBase" id="RU003785"/>
    </source>
</evidence>
<keyword evidence="7 10" id="KW-0067">ATP-binding</keyword>
<dbReference type="GO" id="GO:0006400">
    <property type="term" value="P:tRNA modification"/>
    <property type="evidence" value="ECO:0007669"/>
    <property type="project" value="TreeGrafter"/>
</dbReference>
<dbReference type="InterPro" id="IPR018022">
    <property type="entry name" value="IPT"/>
</dbReference>
<evidence type="ECO:0000256" key="1">
    <source>
        <dbReference type="ARBA" id="ARBA00001946"/>
    </source>
</evidence>